<feature type="transmembrane region" description="Helical" evidence="3">
    <location>
        <begin position="74"/>
        <end position="94"/>
    </location>
</feature>
<reference evidence="5 6" key="1">
    <citation type="submission" date="2015-03" db="EMBL/GenBank/DDBJ databases">
        <authorList>
            <person name="Hassan Y.I."/>
            <person name="Lepp D."/>
            <person name="Zhou T."/>
        </authorList>
    </citation>
    <scope>NUCLEOTIDE SEQUENCE [LARGE SCALE GENOMIC DNA]</scope>
    <source>
        <strain evidence="5 6">GH2-10</strain>
    </source>
</reference>
<evidence type="ECO:0000259" key="4">
    <source>
        <dbReference type="PROSITE" id="PS51371"/>
    </source>
</evidence>
<evidence type="ECO:0000256" key="1">
    <source>
        <dbReference type="PROSITE-ProRule" id="PRU00703"/>
    </source>
</evidence>
<dbReference type="PROSITE" id="PS51371">
    <property type="entry name" value="CBS"/>
    <property type="match status" value="2"/>
</dbReference>
<organism evidence="5 6">
    <name type="scientific">Devosia soli</name>
    <dbReference type="NCBI Taxonomy" id="361041"/>
    <lineage>
        <taxon>Bacteria</taxon>
        <taxon>Pseudomonadati</taxon>
        <taxon>Pseudomonadota</taxon>
        <taxon>Alphaproteobacteria</taxon>
        <taxon>Hyphomicrobiales</taxon>
        <taxon>Devosiaceae</taxon>
        <taxon>Devosia</taxon>
    </lineage>
</organism>
<feature type="domain" description="CBS" evidence="4">
    <location>
        <begin position="239"/>
        <end position="296"/>
    </location>
</feature>
<evidence type="ECO:0000313" key="5">
    <source>
        <dbReference type="EMBL" id="KKB77005.1"/>
    </source>
</evidence>
<proteinExistence type="predicted"/>
<keyword evidence="3" id="KW-0472">Membrane</keyword>
<dbReference type="InterPro" id="IPR058581">
    <property type="entry name" value="TM_HPP"/>
</dbReference>
<evidence type="ECO:0000313" key="6">
    <source>
        <dbReference type="Proteomes" id="UP000033514"/>
    </source>
</evidence>
<evidence type="ECO:0000256" key="2">
    <source>
        <dbReference type="SAM" id="MobiDB-lite"/>
    </source>
</evidence>
<gene>
    <name evidence="5" type="ORF">VW35_15890</name>
</gene>
<dbReference type="Pfam" id="PF04982">
    <property type="entry name" value="TM_HPP"/>
    <property type="match status" value="1"/>
</dbReference>
<keyword evidence="3" id="KW-0812">Transmembrane</keyword>
<dbReference type="Pfam" id="PF00571">
    <property type="entry name" value="CBS"/>
    <property type="match status" value="2"/>
</dbReference>
<feature type="transmembrane region" description="Helical" evidence="3">
    <location>
        <begin position="101"/>
        <end position="121"/>
    </location>
</feature>
<dbReference type="AlphaFoldDB" id="A0A0F5L453"/>
<dbReference type="CDD" id="cd04600">
    <property type="entry name" value="CBS_pair_HPP_assoc"/>
    <property type="match status" value="1"/>
</dbReference>
<dbReference type="InterPro" id="IPR000644">
    <property type="entry name" value="CBS_dom"/>
</dbReference>
<feature type="transmembrane region" description="Helical" evidence="3">
    <location>
        <begin position="141"/>
        <end position="162"/>
    </location>
</feature>
<dbReference type="Gene3D" id="3.10.580.10">
    <property type="entry name" value="CBS-domain"/>
    <property type="match status" value="1"/>
</dbReference>
<sequence>MVPPLLNRLLPHVVSVSPLERLRAAGGAAIGILFVGIIGMLTLPIGSGPLLIAPLGASAVLLFAVPASPLAQPWPVLGGNVIAALVGVSSGLFVADVPTAAALAVGVTIGLLLTFRCLHPPSGAVALTAVVGGPAIHDLGYWYVLWPVLAGSFSLLIAAAAYNRLTGKVYPHAAQPLSPVVSAGRSGGFGVTVADLTTAIRERDEIVPVDPQDLEDVLQRAEILAFNRRSGGVVAAAVMSQDVASVRPATSLRVTLKLLRSNGVKAIPVVNDDRRVVGIVTQTDILDKAEWGPMATGSGRGWPLRSAANSDSPLRGKARDIMTSDVRCVLISTPIARVAQVMAETGHHHVPVVDSEGKLAGMVTQSDIVTVLFNVNKLELARSA</sequence>
<dbReference type="PANTHER" id="PTHR33741:SF5">
    <property type="entry name" value="TRANSMEMBRANE PROTEIN DDB_G0269096-RELATED"/>
    <property type="match status" value="1"/>
</dbReference>
<evidence type="ECO:0000256" key="3">
    <source>
        <dbReference type="SAM" id="Phobius"/>
    </source>
</evidence>
<feature type="transmembrane region" description="Helical" evidence="3">
    <location>
        <begin position="24"/>
        <end position="43"/>
    </location>
</feature>
<dbReference type="STRING" id="361041.VW35_15890"/>
<name>A0A0F5L453_9HYPH</name>
<dbReference type="PATRIC" id="fig|361041.3.peg.2574"/>
<comment type="caution">
    <text evidence="5">The sequence shown here is derived from an EMBL/GenBank/DDBJ whole genome shotgun (WGS) entry which is preliminary data.</text>
</comment>
<dbReference type="SMART" id="SM00116">
    <property type="entry name" value="CBS"/>
    <property type="match status" value="2"/>
</dbReference>
<feature type="region of interest" description="Disordered" evidence="2">
    <location>
        <begin position="297"/>
        <end position="316"/>
    </location>
</feature>
<dbReference type="InterPro" id="IPR007065">
    <property type="entry name" value="HPP"/>
</dbReference>
<dbReference type="SUPFAM" id="SSF54631">
    <property type="entry name" value="CBS-domain pair"/>
    <property type="match status" value="1"/>
</dbReference>
<keyword evidence="1" id="KW-0129">CBS domain</keyword>
<keyword evidence="6" id="KW-1185">Reference proteome</keyword>
<accession>A0A0F5L453</accession>
<feature type="domain" description="CBS" evidence="4">
    <location>
        <begin position="322"/>
        <end position="378"/>
    </location>
</feature>
<dbReference type="Proteomes" id="UP000033514">
    <property type="component" value="Unassembled WGS sequence"/>
</dbReference>
<dbReference type="EMBL" id="LAJG01000034">
    <property type="protein sequence ID" value="KKB77005.1"/>
    <property type="molecule type" value="Genomic_DNA"/>
</dbReference>
<dbReference type="OrthoDB" id="9811720at2"/>
<dbReference type="PANTHER" id="PTHR33741">
    <property type="entry name" value="TRANSMEMBRANE PROTEIN DDB_G0269096-RELATED"/>
    <property type="match status" value="1"/>
</dbReference>
<protein>
    <recommendedName>
        <fullName evidence="4">CBS domain-containing protein</fullName>
    </recommendedName>
</protein>
<keyword evidence="3" id="KW-1133">Transmembrane helix</keyword>
<dbReference type="InterPro" id="IPR046342">
    <property type="entry name" value="CBS_dom_sf"/>
</dbReference>